<reference evidence="12" key="1">
    <citation type="submission" date="2019-10" db="EMBL/GenBank/DDBJ databases">
        <authorList>
            <consortium name="DOE Joint Genome Institute"/>
            <person name="Kuo A."/>
            <person name="Miyauchi S."/>
            <person name="Kiss E."/>
            <person name="Drula E."/>
            <person name="Kohler A."/>
            <person name="Sanchez-Garcia M."/>
            <person name="Andreopoulos B."/>
            <person name="Barry K.W."/>
            <person name="Bonito G."/>
            <person name="Buee M."/>
            <person name="Carver A."/>
            <person name="Chen C."/>
            <person name="Cichocki N."/>
            <person name="Clum A."/>
            <person name="Culley D."/>
            <person name="Crous P.W."/>
            <person name="Fauchery L."/>
            <person name="Girlanda M."/>
            <person name="Hayes R."/>
            <person name="Keri Z."/>
            <person name="LaButti K."/>
            <person name="Lipzen A."/>
            <person name="Lombard V."/>
            <person name="Magnuson J."/>
            <person name="Maillard F."/>
            <person name="Morin E."/>
            <person name="Murat C."/>
            <person name="Nolan M."/>
            <person name="Ohm R."/>
            <person name="Pangilinan J."/>
            <person name="Pereira M."/>
            <person name="Perotto S."/>
            <person name="Peter M."/>
            <person name="Riley R."/>
            <person name="Sitrit Y."/>
            <person name="Stielow B."/>
            <person name="Szollosi G."/>
            <person name="Zifcakova L."/>
            <person name="Stursova M."/>
            <person name="Spatafora J.W."/>
            <person name="Tedersoo L."/>
            <person name="Vaario L.-M."/>
            <person name="Yamada A."/>
            <person name="Yan M."/>
            <person name="Wang P."/>
            <person name="Xu J."/>
            <person name="Bruns T."/>
            <person name="Baldrian P."/>
            <person name="Vilgalys R."/>
            <person name="Henrissat B."/>
            <person name="Grigoriev I.V."/>
            <person name="Hibbett D."/>
            <person name="Nagy L.G."/>
            <person name="Martin F.M."/>
        </authorList>
    </citation>
    <scope>NUCLEOTIDE SEQUENCE</scope>
    <source>
        <strain evidence="12">BED1</strain>
    </source>
</reference>
<comment type="cofactor">
    <cofactor evidence="1 9">
        <name>heme</name>
        <dbReference type="ChEBI" id="CHEBI:30413"/>
    </cofactor>
</comment>
<dbReference type="CDD" id="cd11065">
    <property type="entry name" value="CYP64-like"/>
    <property type="match status" value="1"/>
</dbReference>
<dbReference type="PRINTS" id="PR00463">
    <property type="entry name" value="EP450I"/>
</dbReference>
<gene>
    <name evidence="12" type="ORF">L210DRAFT_3647124</name>
</gene>
<proteinExistence type="inferred from homology"/>
<keyword evidence="11" id="KW-0812">Transmembrane</keyword>
<dbReference type="GO" id="GO:0016705">
    <property type="term" value="F:oxidoreductase activity, acting on paired donors, with incorporation or reduction of molecular oxygen"/>
    <property type="evidence" value="ECO:0007669"/>
    <property type="project" value="InterPro"/>
</dbReference>
<dbReference type="Proteomes" id="UP001194468">
    <property type="component" value="Unassembled WGS sequence"/>
</dbReference>
<keyword evidence="6 10" id="KW-0560">Oxidoreductase</keyword>
<evidence type="ECO:0000313" key="13">
    <source>
        <dbReference type="Proteomes" id="UP001194468"/>
    </source>
</evidence>
<protein>
    <submittedName>
        <fullName evidence="12">Cytochrome P450</fullName>
    </submittedName>
</protein>
<evidence type="ECO:0000256" key="2">
    <source>
        <dbReference type="ARBA" id="ARBA00005179"/>
    </source>
</evidence>
<dbReference type="GO" id="GO:0005506">
    <property type="term" value="F:iron ion binding"/>
    <property type="evidence" value="ECO:0007669"/>
    <property type="project" value="InterPro"/>
</dbReference>
<keyword evidence="11" id="KW-0472">Membrane</keyword>
<dbReference type="InterPro" id="IPR001128">
    <property type="entry name" value="Cyt_P450"/>
</dbReference>
<evidence type="ECO:0000256" key="6">
    <source>
        <dbReference type="ARBA" id="ARBA00023002"/>
    </source>
</evidence>
<comment type="caution">
    <text evidence="12">The sequence shown here is derived from an EMBL/GenBank/DDBJ whole genome shotgun (WGS) entry which is preliminary data.</text>
</comment>
<evidence type="ECO:0000256" key="10">
    <source>
        <dbReference type="RuleBase" id="RU000461"/>
    </source>
</evidence>
<dbReference type="InterPro" id="IPR017972">
    <property type="entry name" value="Cyt_P450_CS"/>
</dbReference>
<dbReference type="PRINTS" id="PR00385">
    <property type="entry name" value="P450"/>
</dbReference>
<accession>A0AAD4BRL4</accession>
<evidence type="ECO:0000256" key="9">
    <source>
        <dbReference type="PIRSR" id="PIRSR602401-1"/>
    </source>
</evidence>
<dbReference type="GO" id="GO:0020037">
    <property type="term" value="F:heme binding"/>
    <property type="evidence" value="ECO:0007669"/>
    <property type="project" value="InterPro"/>
</dbReference>
<dbReference type="PANTHER" id="PTHR46300:SF7">
    <property type="entry name" value="P450, PUTATIVE (EUROFUNG)-RELATED"/>
    <property type="match status" value="1"/>
</dbReference>
<dbReference type="Gene3D" id="1.10.630.10">
    <property type="entry name" value="Cytochrome P450"/>
    <property type="match status" value="1"/>
</dbReference>
<keyword evidence="13" id="KW-1185">Reference proteome</keyword>
<keyword evidence="8 10" id="KW-0503">Monooxygenase</keyword>
<feature type="binding site" description="axial binding residue" evidence="9">
    <location>
        <position position="447"/>
    </location>
    <ligand>
        <name>heme</name>
        <dbReference type="ChEBI" id="CHEBI:30413"/>
    </ligand>
    <ligandPart>
        <name>Fe</name>
        <dbReference type="ChEBI" id="CHEBI:18248"/>
    </ligandPart>
</feature>
<sequence>MVPSTIACTIAFGCIIMVIYYIAKRYLRNTRPIFPFPPGPPGLPWIGNVIGIDTDAPWLTYRDWARTYGDIVRSRLLGKDIIIINSEMMAKELLDNHSRNNSDRPYFITNDLCGLDFNSALMPYGDRWRLHRRFFHQTFRGDAVQRFLPFQHVKACQFLLQLFNTPTQLDEHIFGYTSSVILKSTYDYDPPSQDDELIKIVAKVQEIALSLVRPDVAIIISTFPTLLKLPAWFPGMSFKTEMAIARKLTRQYVETAFEYSLKRVRDCSITSSMVHDAIQTMEAKGTVPDELWLKGLKGLKDAAATAFLAASETSHSVLMTFFLLMVLNPAAQEKAQAQIDAVVGKDRLPTMDDRPLLPFIDAIFREILRYSPVVPLFPHAALDDDVYRGFYIPKGAILIANLWSMAHDETRYPNPHSFIPERFLNDDGSLKPNDTEHIAFGFGRRICVGRHFADTSVWAVIANVLAVFKILRPLDENGVEIPVEPKFTTGLGIRPLPFQCRIVPRMPGMDGEKLEELIAASAI</sequence>
<evidence type="ECO:0000256" key="3">
    <source>
        <dbReference type="ARBA" id="ARBA00010617"/>
    </source>
</evidence>
<evidence type="ECO:0000313" key="12">
    <source>
        <dbReference type="EMBL" id="KAF8438123.1"/>
    </source>
</evidence>
<comment type="pathway">
    <text evidence="2">Secondary metabolite biosynthesis.</text>
</comment>
<reference evidence="12" key="2">
    <citation type="journal article" date="2020" name="Nat. Commun.">
        <title>Large-scale genome sequencing of mycorrhizal fungi provides insights into the early evolution of symbiotic traits.</title>
        <authorList>
            <person name="Miyauchi S."/>
            <person name="Kiss E."/>
            <person name="Kuo A."/>
            <person name="Drula E."/>
            <person name="Kohler A."/>
            <person name="Sanchez-Garcia M."/>
            <person name="Morin E."/>
            <person name="Andreopoulos B."/>
            <person name="Barry K.W."/>
            <person name="Bonito G."/>
            <person name="Buee M."/>
            <person name="Carver A."/>
            <person name="Chen C."/>
            <person name="Cichocki N."/>
            <person name="Clum A."/>
            <person name="Culley D."/>
            <person name="Crous P.W."/>
            <person name="Fauchery L."/>
            <person name="Girlanda M."/>
            <person name="Hayes R.D."/>
            <person name="Keri Z."/>
            <person name="LaButti K."/>
            <person name="Lipzen A."/>
            <person name="Lombard V."/>
            <person name="Magnuson J."/>
            <person name="Maillard F."/>
            <person name="Murat C."/>
            <person name="Nolan M."/>
            <person name="Ohm R.A."/>
            <person name="Pangilinan J."/>
            <person name="Pereira M.F."/>
            <person name="Perotto S."/>
            <person name="Peter M."/>
            <person name="Pfister S."/>
            <person name="Riley R."/>
            <person name="Sitrit Y."/>
            <person name="Stielow J.B."/>
            <person name="Szollosi G."/>
            <person name="Zifcakova L."/>
            <person name="Stursova M."/>
            <person name="Spatafora J.W."/>
            <person name="Tedersoo L."/>
            <person name="Vaario L.M."/>
            <person name="Yamada A."/>
            <person name="Yan M."/>
            <person name="Wang P."/>
            <person name="Xu J."/>
            <person name="Bruns T."/>
            <person name="Baldrian P."/>
            <person name="Vilgalys R."/>
            <person name="Dunand C."/>
            <person name="Henrissat B."/>
            <person name="Grigoriev I.V."/>
            <person name="Hibbett D."/>
            <person name="Nagy L.G."/>
            <person name="Martin F.M."/>
        </authorList>
    </citation>
    <scope>NUCLEOTIDE SEQUENCE</scope>
    <source>
        <strain evidence="12">BED1</strain>
    </source>
</reference>
<dbReference type="SUPFAM" id="SSF48264">
    <property type="entry name" value="Cytochrome P450"/>
    <property type="match status" value="1"/>
</dbReference>
<keyword evidence="11" id="KW-1133">Transmembrane helix</keyword>
<organism evidence="12 13">
    <name type="scientific">Boletus edulis BED1</name>
    <dbReference type="NCBI Taxonomy" id="1328754"/>
    <lineage>
        <taxon>Eukaryota</taxon>
        <taxon>Fungi</taxon>
        <taxon>Dikarya</taxon>
        <taxon>Basidiomycota</taxon>
        <taxon>Agaricomycotina</taxon>
        <taxon>Agaricomycetes</taxon>
        <taxon>Agaricomycetidae</taxon>
        <taxon>Boletales</taxon>
        <taxon>Boletineae</taxon>
        <taxon>Boletaceae</taxon>
        <taxon>Boletoideae</taxon>
        <taxon>Boletus</taxon>
    </lineage>
</organism>
<evidence type="ECO:0000256" key="8">
    <source>
        <dbReference type="ARBA" id="ARBA00023033"/>
    </source>
</evidence>
<keyword evidence="5 9" id="KW-0479">Metal-binding</keyword>
<dbReference type="Pfam" id="PF00067">
    <property type="entry name" value="p450"/>
    <property type="match status" value="1"/>
</dbReference>
<evidence type="ECO:0000256" key="1">
    <source>
        <dbReference type="ARBA" id="ARBA00001971"/>
    </source>
</evidence>
<evidence type="ECO:0000256" key="7">
    <source>
        <dbReference type="ARBA" id="ARBA00023004"/>
    </source>
</evidence>
<evidence type="ECO:0000256" key="11">
    <source>
        <dbReference type="SAM" id="Phobius"/>
    </source>
</evidence>
<keyword evidence="4 9" id="KW-0349">Heme</keyword>
<dbReference type="InterPro" id="IPR036396">
    <property type="entry name" value="Cyt_P450_sf"/>
</dbReference>
<dbReference type="GO" id="GO:0004497">
    <property type="term" value="F:monooxygenase activity"/>
    <property type="evidence" value="ECO:0007669"/>
    <property type="project" value="UniProtKB-KW"/>
</dbReference>
<name>A0AAD4BRL4_BOLED</name>
<comment type="similarity">
    <text evidence="3 10">Belongs to the cytochrome P450 family.</text>
</comment>
<dbReference type="EMBL" id="WHUW01000017">
    <property type="protein sequence ID" value="KAF8438123.1"/>
    <property type="molecule type" value="Genomic_DNA"/>
</dbReference>
<dbReference type="PROSITE" id="PS00086">
    <property type="entry name" value="CYTOCHROME_P450"/>
    <property type="match status" value="1"/>
</dbReference>
<evidence type="ECO:0000256" key="4">
    <source>
        <dbReference type="ARBA" id="ARBA00022617"/>
    </source>
</evidence>
<evidence type="ECO:0000256" key="5">
    <source>
        <dbReference type="ARBA" id="ARBA00022723"/>
    </source>
</evidence>
<dbReference type="PANTHER" id="PTHR46300">
    <property type="entry name" value="P450, PUTATIVE (EUROFUNG)-RELATED-RELATED"/>
    <property type="match status" value="1"/>
</dbReference>
<keyword evidence="7 9" id="KW-0408">Iron</keyword>
<dbReference type="InterPro" id="IPR050364">
    <property type="entry name" value="Cytochrome_P450_fung"/>
</dbReference>
<feature type="transmembrane region" description="Helical" evidence="11">
    <location>
        <begin position="6"/>
        <end position="23"/>
    </location>
</feature>
<dbReference type="InterPro" id="IPR002401">
    <property type="entry name" value="Cyt_P450_E_grp-I"/>
</dbReference>
<dbReference type="AlphaFoldDB" id="A0AAD4BRL4"/>